<name>A0A6L6Q331_9BURK</name>
<evidence type="ECO:0000313" key="3">
    <source>
        <dbReference type="Proteomes" id="UP000484015"/>
    </source>
</evidence>
<evidence type="ECO:0000259" key="1">
    <source>
        <dbReference type="Pfam" id="PF03811"/>
    </source>
</evidence>
<gene>
    <name evidence="2" type="ORF">GM668_16270</name>
</gene>
<dbReference type="InterPro" id="IPR003220">
    <property type="entry name" value="InsA_N_dom_Znf"/>
</dbReference>
<proteinExistence type="predicted"/>
<dbReference type="AlphaFoldDB" id="A0A6L6Q331"/>
<comment type="caution">
    <text evidence="2">The sequence shown here is derived from an EMBL/GenBank/DDBJ whole genome shotgun (WGS) entry which is preliminary data.</text>
</comment>
<feature type="non-terminal residue" evidence="2">
    <location>
        <position position="179"/>
    </location>
</feature>
<protein>
    <submittedName>
        <fullName evidence="2">IS1595 family transposase</fullName>
    </submittedName>
</protein>
<accession>A0A6L6Q331</accession>
<reference evidence="2 3" key="1">
    <citation type="submission" date="2019-11" db="EMBL/GenBank/DDBJ databases">
        <title>Type strains purchased from KCTC, JCM and DSMZ.</title>
        <authorList>
            <person name="Lu H."/>
        </authorList>
    </citation>
    <scope>NUCLEOTIDE SEQUENCE [LARGE SCALE GENOMIC DNA]</scope>
    <source>
        <strain evidence="2 3">KCTC 42409</strain>
    </source>
</reference>
<organism evidence="2 3">
    <name type="scientific">Pseudoduganella ginsengisoli</name>
    <dbReference type="NCBI Taxonomy" id="1462440"/>
    <lineage>
        <taxon>Bacteria</taxon>
        <taxon>Pseudomonadati</taxon>
        <taxon>Pseudomonadota</taxon>
        <taxon>Betaproteobacteria</taxon>
        <taxon>Burkholderiales</taxon>
        <taxon>Oxalobacteraceae</taxon>
        <taxon>Telluria group</taxon>
        <taxon>Pseudoduganella</taxon>
    </lineage>
</organism>
<evidence type="ECO:0000313" key="2">
    <source>
        <dbReference type="EMBL" id="MTW03638.1"/>
    </source>
</evidence>
<dbReference type="GO" id="GO:0006313">
    <property type="term" value="P:DNA transposition"/>
    <property type="evidence" value="ECO:0007669"/>
    <property type="project" value="InterPro"/>
</dbReference>
<sequence>MEMQAFGLLLTQLSALTAHQCAQVQACLGLEAPQPPVGRLLDQAAQPQLCCPRCHATRWYRHGRESGLQRYRCRASFRWRHRFLALPRTDRAPLLHGIAEADEMFLLESQKGSRHLTRPARRRGGKAHWRGISHEQVCILVARDRNGRTLDYVTGRGPLTKTSLHRCLRPALDPDILLV</sequence>
<dbReference type="Pfam" id="PF03811">
    <property type="entry name" value="Zn_ribbon_InsA"/>
    <property type="match status" value="1"/>
</dbReference>
<dbReference type="RefSeq" id="WP_308506824.1">
    <property type="nucleotide sequence ID" value="NZ_WNLA01000011.1"/>
</dbReference>
<dbReference type="Proteomes" id="UP000484015">
    <property type="component" value="Unassembled WGS sequence"/>
</dbReference>
<feature type="domain" description="InsA N-terminal zinc ribbon" evidence="1">
    <location>
        <begin position="50"/>
        <end position="74"/>
    </location>
</feature>
<keyword evidence="3" id="KW-1185">Reference proteome</keyword>
<dbReference type="EMBL" id="WNLA01000011">
    <property type="protein sequence ID" value="MTW03638.1"/>
    <property type="molecule type" value="Genomic_DNA"/>
</dbReference>